<dbReference type="SUPFAM" id="SSF52540">
    <property type="entry name" value="P-loop containing nucleoside triphosphate hydrolases"/>
    <property type="match status" value="1"/>
</dbReference>
<dbReference type="GO" id="GO:0000725">
    <property type="term" value="P:recombinational repair"/>
    <property type="evidence" value="ECO:0007669"/>
    <property type="project" value="TreeGrafter"/>
</dbReference>
<keyword evidence="7" id="KW-1185">Reference proteome</keyword>
<evidence type="ECO:0000256" key="3">
    <source>
        <dbReference type="ARBA" id="ARBA00023125"/>
    </source>
</evidence>
<dbReference type="Pfam" id="PF18073">
    <property type="entry name" value="Zn_ribbon_LapB"/>
    <property type="match status" value="1"/>
</dbReference>
<gene>
    <name evidence="6" type="ORF">JCM17845_17790</name>
</gene>
<dbReference type="GO" id="GO:0005829">
    <property type="term" value="C:cytosol"/>
    <property type="evidence" value="ECO:0007669"/>
    <property type="project" value="TreeGrafter"/>
</dbReference>
<keyword evidence="3" id="KW-0238">DNA-binding</keyword>
<dbReference type="EMBL" id="BKCM01000008">
    <property type="protein sequence ID" value="GER01156.1"/>
    <property type="molecule type" value="Genomic_DNA"/>
</dbReference>
<dbReference type="InterPro" id="IPR027417">
    <property type="entry name" value="P-loop_NTPase"/>
</dbReference>
<dbReference type="InterPro" id="IPR041166">
    <property type="entry name" value="Rubredoxin_2"/>
</dbReference>
<dbReference type="PROSITE" id="PS50162">
    <property type="entry name" value="RECA_2"/>
    <property type="match status" value="1"/>
</dbReference>
<sequence length="199" mass="20779">MAKTQTQFICQSCGAVYRKWQGRCDDCGEWNSITEEVSLGASGRPKGLGGNRGRKVDLVDLGQPADNPPRLQSGLAEFDRATGGGLVPGSALLIGGDPGIGKSTLLLQAMAALSNAGHSCVYISGEEATAQVQMRADRLGLSKAPLALGAATNLRDILTTVDGAKPPAVLVIDSIQTVFVDSSIQPPAPWRKCGHVLRN</sequence>
<dbReference type="PANTHER" id="PTHR32472">
    <property type="entry name" value="DNA REPAIR PROTEIN RADA"/>
    <property type="match status" value="1"/>
</dbReference>
<dbReference type="GO" id="GO:0005524">
    <property type="term" value="F:ATP binding"/>
    <property type="evidence" value="ECO:0007669"/>
    <property type="project" value="InterPro"/>
</dbReference>
<keyword evidence="2" id="KW-0227">DNA damage</keyword>
<evidence type="ECO:0000313" key="6">
    <source>
        <dbReference type="EMBL" id="GER01156.1"/>
    </source>
</evidence>
<dbReference type="InterPro" id="IPR014774">
    <property type="entry name" value="KaiC-like_dom"/>
</dbReference>
<dbReference type="Pfam" id="PF06745">
    <property type="entry name" value="ATPase"/>
    <property type="match status" value="1"/>
</dbReference>
<evidence type="ECO:0000313" key="7">
    <source>
        <dbReference type="Proteomes" id="UP000325187"/>
    </source>
</evidence>
<dbReference type="PANTHER" id="PTHR32472:SF10">
    <property type="entry name" value="DNA REPAIR PROTEIN RADA-LIKE PROTEIN"/>
    <property type="match status" value="1"/>
</dbReference>
<dbReference type="GO" id="GO:0046872">
    <property type="term" value="F:metal ion binding"/>
    <property type="evidence" value="ECO:0007669"/>
    <property type="project" value="UniProtKB-KW"/>
</dbReference>
<evidence type="ECO:0000259" key="5">
    <source>
        <dbReference type="PROSITE" id="PS50162"/>
    </source>
</evidence>
<dbReference type="AlphaFoldDB" id="A0A5A7N281"/>
<evidence type="ECO:0000256" key="4">
    <source>
        <dbReference type="ARBA" id="ARBA00023204"/>
    </source>
</evidence>
<accession>A0A5A7N281</accession>
<keyword evidence="4" id="KW-0234">DNA repair</keyword>
<name>A0A5A7N281_9PROT</name>
<reference evidence="6 7" key="1">
    <citation type="submission" date="2019-09" db="EMBL/GenBank/DDBJ databases">
        <title>NBRP : Genome information of microbial organism related human and environment.</title>
        <authorList>
            <person name="Hattori M."/>
            <person name="Oshima K."/>
            <person name="Inaba H."/>
            <person name="Suda W."/>
            <person name="Sakamoto M."/>
            <person name="Iino T."/>
            <person name="Kitahara M."/>
            <person name="Oshida Y."/>
            <person name="Iida T."/>
            <person name="Kudo T."/>
            <person name="Itoh T."/>
            <person name="Ohkuma M."/>
        </authorList>
    </citation>
    <scope>NUCLEOTIDE SEQUENCE [LARGE SCALE GENOMIC DNA]</scope>
    <source>
        <strain evidence="6 7">Mie-1</strain>
    </source>
</reference>
<dbReference type="Gene3D" id="3.40.50.300">
    <property type="entry name" value="P-loop containing nucleotide triphosphate hydrolases"/>
    <property type="match status" value="1"/>
</dbReference>
<dbReference type="PRINTS" id="PR01874">
    <property type="entry name" value="DNAREPAIRADA"/>
</dbReference>
<protein>
    <recommendedName>
        <fullName evidence="5">RecA family profile 1 domain-containing protein</fullName>
    </recommendedName>
</protein>
<proteinExistence type="predicted"/>
<dbReference type="InterPro" id="IPR020588">
    <property type="entry name" value="RecA_ATP-bd"/>
</dbReference>
<evidence type="ECO:0000256" key="1">
    <source>
        <dbReference type="ARBA" id="ARBA00022723"/>
    </source>
</evidence>
<dbReference type="GO" id="GO:0140664">
    <property type="term" value="F:ATP-dependent DNA damage sensor activity"/>
    <property type="evidence" value="ECO:0007669"/>
    <property type="project" value="InterPro"/>
</dbReference>
<organism evidence="6 7">
    <name type="scientific">Iodidimonas gelatinilytica</name>
    <dbReference type="NCBI Taxonomy" id="1236966"/>
    <lineage>
        <taxon>Bacteria</taxon>
        <taxon>Pseudomonadati</taxon>
        <taxon>Pseudomonadota</taxon>
        <taxon>Alphaproteobacteria</taxon>
        <taxon>Iodidimonadales</taxon>
        <taxon>Iodidimonadaceae</taxon>
        <taxon>Iodidimonas</taxon>
    </lineage>
</organism>
<comment type="caution">
    <text evidence="6">The sequence shown here is derived from an EMBL/GenBank/DDBJ whole genome shotgun (WGS) entry which is preliminary data.</text>
</comment>
<feature type="domain" description="RecA family profile 1" evidence="5">
    <location>
        <begin position="67"/>
        <end position="199"/>
    </location>
</feature>
<keyword evidence="1" id="KW-0479">Metal-binding</keyword>
<dbReference type="GO" id="GO:0003677">
    <property type="term" value="F:DNA binding"/>
    <property type="evidence" value="ECO:0007669"/>
    <property type="project" value="UniProtKB-KW"/>
</dbReference>
<evidence type="ECO:0000256" key="2">
    <source>
        <dbReference type="ARBA" id="ARBA00022763"/>
    </source>
</evidence>
<dbReference type="Proteomes" id="UP000325187">
    <property type="component" value="Unassembled WGS sequence"/>
</dbReference>